<sequence>MSQLDSQFPVRSCIGCRKKANPSALIRVVLIDGKLIPDIKGGAPGRGAWLHKKCAEGAISRGAFRFALKLNNKVHDGAIDVSELLEFLKS</sequence>
<accession>A0A6J6AW68</accession>
<reference evidence="2" key="1">
    <citation type="submission" date="2020-05" db="EMBL/GenBank/DDBJ databases">
        <authorList>
            <person name="Chiriac C."/>
            <person name="Salcher M."/>
            <person name="Ghai R."/>
            <person name="Kavagutti S V."/>
        </authorList>
    </citation>
    <scope>NUCLEOTIDE SEQUENCE</scope>
</reference>
<dbReference type="Pfam" id="PF04296">
    <property type="entry name" value="YlxR"/>
    <property type="match status" value="1"/>
</dbReference>
<dbReference type="PANTHER" id="PTHR34215">
    <property type="entry name" value="BLL0784 PROTEIN"/>
    <property type="match status" value="1"/>
</dbReference>
<protein>
    <submittedName>
        <fullName evidence="2">Unannotated protein</fullName>
    </submittedName>
</protein>
<dbReference type="SUPFAM" id="SSF64376">
    <property type="entry name" value="YlxR-like"/>
    <property type="match status" value="1"/>
</dbReference>
<evidence type="ECO:0000259" key="1">
    <source>
        <dbReference type="Pfam" id="PF04296"/>
    </source>
</evidence>
<dbReference type="PANTHER" id="PTHR34215:SF1">
    <property type="entry name" value="YLXR DOMAIN-CONTAINING PROTEIN"/>
    <property type="match status" value="1"/>
</dbReference>
<dbReference type="InterPro" id="IPR007393">
    <property type="entry name" value="YlxR_dom"/>
</dbReference>
<dbReference type="InterPro" id="IPR037465">
    <property type="entry name" value="YlxR"/>
</dbReference>
<organism evidence="2">
    <name type="scientific">freshwater metagenome</name>
    <dbReference type="NCBI Taxonomy" id="449393"/>
    <lineage>
        <taxon>unclassified sequences</taxon>
        <taxon>metagenomes</taxon>
        <taxon>ecological metagenomes</taxon>
    </lineage>
</organism>
<dbReference type="InterPro" id="IPR035931">
    <property type="entry name" value="YlxR-like_sf"/>
</dbReference>
<dbReference type="AlphaFoldDB" id="A0A6J6AW68"/>
<evidence type="ECO:0000313" key="2">
    <source>
        <dbReference type="EMBL" id="CAB4530754.1"/>
    </source>
</evidence>
<dbReference type="Gene3D" id="3.30.1230.10">
    <property type="entry name" value="YlxR-like"/>
    <property type="match status" value="1"/>
</dbReference>
<feature type="domain" description="YlxR" evidence="1">
    <location>
        <begin position="11"/>
        <end position="71"/>
    </location>
</feature>
<gene>
    <name evidence="2" type="ORF">UFOPK1395_00299</name>
</gene>
<proteinExistence type="predicted"/>
<dbReference type="EMBL" id="CAEZSB010000017">
    <property type="protein sequence ID" value="CAB4530754.1"/>
    <property type="molecule type" value="Genomic_DNA"/>
</dbReference>
<name>A0A6J6AW68_9ZZZZ</name>